<dbReference type="InterPro" id="IPR008271">
    <property type="entry name" value="Ser/Thr_kinase_AS"/>
</dbReference>
<feature type="region of interest" description="Disordered" evidence="7">
    <location>
        <begin position="911"/>
        <end position="961"/>
    </location>
</feature>
<evidence type="ECO:0000256" key="6">
    <source>
        <dbReference type="PROSITE-ProRule" id="PRU10141"/>
    </source>
</evidence>
<dbReference type="SUPFAM" id="SSF56112">
    <property type="entry name" value="Protein kinase-like (PK-like)"/>
    <property type="match status" value="1"/>
</dbReference>
<proteinExistence type="predicted"/>
<keyword evidence="4" id="KW-0418">Kinase</keyword>
<feature type="compositionally biased region" description="Polar residues" evidence="7">
    <location>
        <begin position="675"/>
        <end position="687"/>
    </location>
</feature>
<dbReference type="SMART" id="SM00220">
    <property type="entry name" value="S_TKc"/>
    <property type="match status" value="1"/>
</dbReference>
<dbReference type="GO" id="GO:0005737">
    <property type="term" value="C:cytoplasm"/>
    <property type="evidence" value="ECO:0007669"/>
    <property type="project" value="TreeGrafter"/>
</dbReference>
<reference evidence="9" key="1">
    <citation type="submission" date="2022-03" db="EMBL/GenBank/DDBJ databases">
        <title>A functionally conserved STORR gene fusion in Papaver species that diverged 16.8 million years ago.</title>
        <authorList>
            <person name="Catania T."/>
        </authorList>
    </citation>
    <scope>NUCLEOTIDE SEQUENCE</scope>
    <source>
        <strain evidence="9">S-191538</strain>
    </source>
</reference>
<evidence type="ECO:0000259" key="8">
    <source>
        <dbReference type="PROSITE" id="PS50011"/>
    </source>
</evidence>
<evidence type="ECO:0000256" key="5">
    <source>
        <dbReference type="ARBA" id="ARBA00022840"/>
    </source>
</evidence>
<feature type="compositionally biased region" description="Polar residues" evidence="7">
    <location>
        <begin position="919"/>
        <end position="931"/>
    </location>
</feature>
<dbReference type="EMBL" id="JAJJMA010059613">
    <property type="protein sequence ID" value="MCL7026651.1"/>
    <property type="molecule type" value="Genomic_DNA"/>
</dbReference>
<feature type="binding site" evidence="6">
    <location>
        <position position="148"/>
    </location>
    <ligand>
        <name>ATP</name>
        <dbReference type="ChEBI" id="CHEBI:30616"/>
    </ligand>
</feature>
<keyword evidence="10" id="KW-1185">Reference proteome</keyword>
<dbReference type="InterPro" id="IPR011009">
    <property type="entry name" value="Kinase-like_dom_sf"/>
</dbReference>
<feature type="compositionally biased region" description="Polar residues" evidence="7">
    <location>
        <begin position="617"/>
        <end position="633"/>
    </location>
</feature>
<evidence type="ECO:0000256" key="2">
    <source>
        <dbReference type="ARBA" id="ARBA00022679"/>
    </source>
</evidence>
<dbReference type="InterPro" id="IPR050494">
    <property type="entry name" value="Ser_Thr_dual-spec_kinase"/>
</dbReference>
<accession>A0AA41S063</accession>
<comment type="caution">
    <text evidence="9">The sequence shown here is derived from an EMBL/GenBank/DDBJ whole genome shotgun (WGS) entry which is preliminary data.</text>
</comment>
<dbReference type="Gene3D" id="1.10.510.10">
    <property type="entry name" value="Transferase(Phosphotransferase) domain 1"/>
    <property type="match status" value="1"/>
</dbReference>
<keyword evidence="5 6" id="KW-0067">ATP-binding</keyword>
<evidence type="ECO:0000313" key="10">
    <source>
        <dbReference type="Proteomes" id="UP001177140"/>
    </source>
</evidence>
<feature type="compositionally biased region" description="Low complexity" evidence="7">
    <location>
        <begin position="696"/>
        <end position="709"/>
    </location>
</feature>
<evidence type="ECO:0000256" key="4">
    <source>
        <dbReference type="ARBA" id="ARBA00022777"/>
    </source>
</evidence>
<feature type="region of interest" description="Disordered" evidence="7">
    <location>
        <begin position="663"/>
        <end position="781"/>
    </location>
</feature>
<feature type="compositionally biased region" description="Polar residues" evidence="7">
    <location>
        <begin position="741"/>
        <end position="750"/>
    </location>
</feature>
<feature type="region of interest" description="Disordered" evidence="7">
    <location>
        <begin position="870"/>
        <end position="892"/>
    </location>
</feature>
<protein>
    <recommendedName>
        <fullName evidence="8">Protein kinase domain-containing protein</fullName>
    </recommendedName>
</protein>
<evidence type="ECO:0000256" key="3">
    <source>
        <dbReference type="ARBA" id="ARBA00022741"/>
    </source>
</evidence>
<dbReference type="InterPro" id="IPR017441">
    <property type="entry name" value="Protein_kinase_ATP_BS"/>
</dbReference>
<keyword evidence="1" id="KW-0723">Serine/threonine-protein kinase</keyword>
<dbReference type="PANTHER" id="PTHR24058">
    <property type="entry name" value="DUAL SPECIFICITY PROTEIN KINASE"/>
    <property type="match status" value="1"/>
</dbReference>
<sequence>MDDTTTTSSCLVGEKSPWRPAERAFHRYSPVMDGGETSLKQNAVRLVSRKPLVAKLTKDIVKTYQTCNPDFKHNEELNPKRFLTTPSVGISNGGYDNENSDLILSVNFVLLHMGSQRRYIVKEMLGHGTFGQVAKCWVEELKRHVALKIIKNQPAYYQQALVEVSILWHLNTRYDPEDKHHIVRILDYFEFQNHLCISFELLGSNLYELMKMNNFRGLSMNIVQVFARQILRALVLMKDANIIHCDLKPENILLCTRPKPGEIKIIDFGSACKEDRTVYSYIQSRYYRSPEVLLGYQYNTAIDMWSFGCIVAELFLGLPLFPGMSEFDLLRRMITTLGGQPPDDVLKEAKNTAKFFKRIGSGHNFGNDEICMGERSGYHALTAEEYEARTLKKATVGKQYFKYTKLEEVVKNYPYRNNLPQEEMSRETINRLAMIDFLRGLIEFDPAKRWSPLQASKHPFVTGEPFTSPYRPPPETPHRHVPVAQNIKVDHHPGGGHWFAAGLSPQVLSINRGLPQNSFQVAPQNASSYGSLGSYGSYNEGVGLGSSYGSYGDESCVYPYYSPVGPSGLNIRTQGGGVPITGASSDARWRTSQLSHGNGGLGVSPSAGNFGPMSLGASPSQFTPPNHHISSGSPGKFGPTSPARGSVHGSPLSKMAAVGHFNNRRRSWGHPGSHSLPSQEDTTQWQGHHTDGASCSYGEGSSRGHSSGSPRNMQSTGSIPNWRHQRGNARFTSGFSSGTSQSVPQLNSNLPYRPSLETTNEKAESSSLPDPGDWDPNYSDELLLQEDGPDVGSMVSEFTNVMRISHPPDSTVPFAGLGRFNNTYQTHMNSHIPNQRNFLTNQAYPQVDAVSSSSAQDMHVGHGRPLMSSQFTPHSAQSSPSRFGQHSQPCHRSNHVPSNFARGGEWNQQKVQPPPIYNNAGSHSLGNSALPNGSAWGRRPGYPMTDIPPASNSRKDYGRIV</sequence>
<dbReference type="PANTHER" id="PTHR24058:SF17">
    <property type="entry name" value="HOMEODOMAIN INTERACTING PROTEIN KINASE, ISOFORM D"/>
    <property type="match status" value="1"/>
</dbReference>
<organism evidence="9 10">
    <name type="scientific">Papaver nudicaule</name>
    <name type="common">Iceland poppy</name>
    <dbReference type="NCBI Taxonomy" id="74823"/>
    <lineage>
        <taxon>Eukaryota</taxon>
        <taxon>Viridiplantae</taxon>
        <taxon>Streptophyta</taxon>
        <taxon>Embryophyta</taxon>
        <taxon>Tracheophyta</taxon>
        <taxon>Spermatophyta</taxon>
        <taxon>Magnoliopsida</taxon>
        <taxon>Ranunculales</taxon>
        <taxon>Papaveraceae</taxon>
        <taxon>Papaveroideae</taxon>
        <taxon>Papaver</taxon>
    </lineage>
</organism>
<name>A0AA41S063_PAPNU</name>
<keyword evidence="3 6" id="KW-0547">Nucleotide-binding</keyword>
<keyword evidence="2" id="KW-0808">Transferase</keyword>
<dbReference type="PROSITE" id="PS50011">
    <property type="entry name" value="PROTEIN_KINASE_DOM"/>
    <property type="match status" value="1"/>
</dbReference>
<dbReference type="PROSITE" id="PS00108">
    <property type="entry name" value="PROTEIN_KINASE_ST"/>
    <property type="match status" value="1"/>
</dbReference>
<dbReference type="InterPro" id="IPR000719">
    <property type="entry name" value="Prot_kinase_dom"/>
</dbReference>
<dbReference type="GO" id="GO:0005524">
    <property type="term" value="F:ATP binding"/>
    <property type="evidence" value="ECO:0007669"/>
    <property type="project" value="UniProtKB-UniRule"/>
</dbReference>
<feature type="compositionally biased region" description="Polar residues" evidence="7">
    <location>
        <begin position="710"/>
        <end position="719"/>
    </location>
</feature>
<dbReference type="Pfam" id="PF00069">
    <property type="entry name" value="Pkinase"/>
    <property type="match status" value="1"/>
</dbReference>
<dbReference type="GO" id="GO:0004713">
    <property type="term" value="F:protein tyrosine kinase activity"/>
    <property type="evidence" value="ECO:0007669"/>
    <property type="project" value="TreeGrafter"/>
</dbReference>
<dbReference type="CDD" id="cd14212">
    <property type="entry name" value="PKc_YAK1"/>
    <property type="match status" value="1"/>
</dbReference>
<evidence type="ECO:0000256" key="7">
    <source>
        <dbReference type="SAM" id="MobiDB-lite"/>
    </source>
</evidence>
<dbReference type="AlphaFoldDB" id="A0AA41S063"/>
<evidence type="ECO:0000313" key="9">
    <source>
        <dbReference type="EMBL" id="MCL7026651.1"/>
    </source>
</evidence>
<feature type="compositionally biased region" description="Low complexity" evidence="7">
    <location>
        <begin position="731"/>
        <end position="740"/>
    </location>
</feature>
<feature type="domain" description="Protein kinase" evidence="8">
    <location>
        <begin position="119"/>
        <end position="461"/>
    </location>
</feature>
<gene>
    <name evidence="9" type="ORF">MKW94_016966</name>
</gene>
<dbReference type="Gene3D" id="3.30.200.20">
    <property type="entry name" value="Phosphorylase Kinase, domain 1"/>
    <property type="match status" value="1"/>
</dbReference>
<dbReference type="GO" id="GO:0004674">
    <property type="term" value="F:protein serine/threonine kinase activity"/>
    <property type="evidence" value="ECO:0007669"/>
    <property type="project" value="UniProtKB-KW"/>
</dbReference>
<dbReference type="PROSITE" id="PS00107">
    <property type="entry name" value="PROTEIN_KINASE_ATP"/>
    <property type="match status" value="1"/>
</dbReference>
<dbReference type="Proteomes" id="UP001177140">
    <property type="component" value="Unassembled WGS sequence"/>
</dbReference>
<evidence type="ECO:0000256" key="1">
    <source>
        <dbReference type="ARBA" id="ARBA00022527"/>
    </source>
</evidence>
<feature type="region of interest" description="Disordered" evidence="7">
    <location>
        <begin position="591"/>
        <end position="651"/>
    </location>
</feature>